<reference evidence="6 7" key="1">
    <citation type="journal article" date="2022" name="Syst. Appl. Microbiol.">
        <title>Rhodopirellula aestuarii sp. nov., a novel member of the genus Rhodopirellula isolated from brackish sediments collected in the Tagus River estuary, Portugal.</title>
        <authorList>
            <person name="Vitorino I.R."/>
            <person name="Klimek D."/>
            <person name="Calusinska M."/>
            <person name="Lobo-da-Cunha A."/>
            <person name="Vasconcelos V."/>
            <person name="Lage O.M."/>
        </authorList>
    </citation>
    <scope>NUCLEOTIDE SEQUENCE [LARGE SCALE GENOMIC DNA]</scope>
    <source>
        <strain evidence="6 7">ICT_H3.1</strain>
    </source>
</reference>
<organism evidence="6 7">
    <name type="scientific">Aporhodopirellula aestuarii</name>
    <dbReference type="NCBI Taxonomy" id="2950107"/>
    <lineage>
        <taxon>Bacteria</taxon>
        <taxon>Pseudomonadati</taxon>
        <taxon>Planctomycetota</taxon>
        <taxon>Planctomycetia</taxon>
        <taxon>Pirellulales</taxon>
        <taxon>Pirellulaceae</taxon>
        <taxon>Aporhodopirellula</taxon>
    </lineage>
</organism>
<evidence type="ECO:0000313" key="6">
    <source>
        <dbReference type="EMBL" id="MCM2374767.1"/>
    </source>
</evidence>
<dbReference type="PANTHER" id="PTHR43133">
    <property type="entry name" value="RNA POLYMERASE ECF-TYPE SIGMA FACTO"/>
    <property type="match status" value="1"/>
</dbReference>
<dbReference type="NCBIfam" id="TIGR02989">
    <property type="entry name" value="Sig-70_gvs1"/>
    <property type="match status" value="1"/>
</dbReference>
<keyword evidence="2" id="KW-0805">Transcription regulation</keyword>
<dbReference type="InterPro" id="IPR013325">
    <property type="entry name" value="RNA_pol_sigma_r2"/>
</dbReference>
<evidence type="ECO:0000256" key="2">
    <source>
        <dbReference type="ARBA" id="ARBA00023015"/>
    </source>
</evidence>
<dbReference type="InterPro" id="IPR014331">
    <property type="entry name" value="RNA_pol_sigma70_ECF_RHOBA"/>
</dbReference>
<evidence type="ECO:0000256" key="1">
    <source>
        <dbReference type="ARBA" id="ARBA00010641"/>
    </source>
</evidence>
<proteinExistence type="inferred from homology"/>
<feature type="domain" description="RNA polymerase sigma-70 region 2" evidence="5">
    <location>
        <begin position="31"/>
        <end position="93"/>
    </location>
</feature>
<gene>
    <name evidence="6" type="ORF">NB063_29435</name>
</gene>
<dbReference type="SUPFAM" id="SSF88946">
    <property type="entry name" value="Sigma2 domain of RNA polymerase sigma factors"/>
    <property type="match status" value="1"/>
</dbReference>
<evidence type="ECO:0000313" key="7">
    <source>
        <dbReference type="Proteomes" id="UP001202961"/>
    </source>
</evidence>
<comment type="similarity">
    <text evidence="1">Belongs to the sigma-70 factor family. ECF subfamily.</text>
</comment>
<sequence length="187" mass="21546">MSEELSRRVSEQLPEDDSSRSPVVKHLVLAQPRLFAYALTLLPSLDAAYEVLQEANCKLLENADKFEANREFLPWACGVIRNEVLARYRDHSRDRHVFSIEFISRIAEYAQSHHEDELTRSALRVCYERLTDRQRMLVDLRYGPQGSVAKMAMQLGRPAASISTSLNRIRRILEECIGRTLGAHEYE</sequence>
<dbReference type="InterPro" id="IPR014284">
    <property type="entry name" value="RNA_pol_sigma-70_dom"/>
</dbReference>
<accession>A0ABT0UCL5</accession>
<keyword evidence="4" id="KW-0804">Transcription</keyword>
<dbReference type="SUPFAM" id="SSF88659">
    <property type="entry name" value="Sigma3 and sigma4 domains of RNA polymerase sigma factors"/>
    <property type="match status" value="1"/>
</dbReference>
<evidence type="ECO:0000256" key="4">
    <source>
        <dbReference type="ARBA" id="ARBA00023163"/>
    </source>
</evidence>
<dbReference type="InterPro" id="IPR013324">
    <property type="entry name" value="RNA_pol_sigma_r3/r4-like"/>
</dbReference>
<keyword evidence="3" id="KW-0731">Sigma factor</keyword>
<dbReference type="InterPro" id="IPR007627">
    <property type="entry name" value="RNA_pol_sigma70_r2"/>
</dbReference>
<protein>
    <submittedName>
        <fullName evidence="6">Sigma-70 family RNA polymerase sigma factor</fullName>
    </submittedName>
</protein>
<keyword evidence="7" id="KW-1185">Reference proteome</keyword>
<name>A0ABT0UCL5_9BACT</name>
<dbReference type="InterPro" id="IPR039425">
    <property type="entry name" value="RNA_pol_sigma-70-like"/>
</dbReference>
<dbReference type="Gene3D" id="1.10.1740.10">
    <property type="match status" value="1"/>
</dbReference>
<evidence type="ECO:0000259" key="5">
    <source>
        <dbReference type="Pfam" id="PF04542"/>
    </source>
</evidence>
<dbReference type="PANTHER" id="PTHR43133:SF51">
    <property type="entry name" value="RNA POLYMERASE SIGMA FACTOR"/>
    <property type="match status" value="1"/>
</dbReference>
<comment type="caution">
    <text evidence="6">The sequence shown here is derived from an EMBL/GenBank/DDBJ whole genome shotgun (WGS) entry which is preliminary data.</text>
</comment>
<dbReference type="RefSeq" id="WP_250932879.1">
    <property type="nucleotide sequence ID" value="NZ_JAMQBK010000097.1"/>
</dbReference>
<dbReference type="Pfam" id="PF04542">
    <property type="entry name" value="Sigma70_r2"/>
    <property type="match status" value="1"/>
</dbReference>
<dbReference type="EMBL" id="JAMQBK010000097">
    <property type="protein sequence ID" value="MCM2374767.1"/>
    <property type="molecule type" value="Genomic_DNA"/>
</dbReference>
<evidence type="ECO:0000256" key="3">
    <source>
        <dbReference type="ARBA" id="ARBA00023082"/>
    </source>
</evidence>
<dbReference type="NCBIfam" id="TIGR02937">
    <property type="entry name" value="sigma70-ECF"/>
    <property type="match status" value="1"/>
</dbReference>
<dbReference type="Proteomes" id="UP001202961">
    <property type="component" value="Unassembled WGS sequence"/>
</dbReference>
<dbReference type="InterPro" id="IPR036388">
    <property type="entry name" value="WH-like_DNA-bd_sf"/>
</dbReference>
<dbReference type="Gene3D" id="1.10.10.10">
    <property type="entry name" value="Winged helix-like DNA-binding domain superfamily/Winged helix DNA-binding domain"/>
    <property type="match status" value="1"/>
</dbReference>